<dbReference type="EMBL" id="MVHF01000054">
    <property type="protein sequence ID" value="ORA25191.1"/>
    <property type="molecule type" value="Genomic_DNA"/>
</dbReference>
<reference evidence="2 3" key="1">
    <citation type="submission" date="2017-02" db="EMBL/GenBank/DDBJ databases">
        <title>The new phylogeny of genus Mycobacterium.</title>
        <authorList>
            <person name="Tortoli E."/>
            <person name="Trovato A."/>
            <person name="Cirillo D.M."/>
        </authorList>
    </citation>
    <scope>NUCLEOTIDE SEQUENCE [LARGE SCALE GENOMIC DNA]</scope>
    <source>
        <strain evidence="2 3">RW6</strain>
    </source>
</reference>
<dbReference type="AlphaFoldDB" id="A0A1X0A519"/>
<sequence>MANAAALINEGLWRKDRDFQRLPRMAQCTFCQVLSQKDLDTAGGLTLHLDLLVKACDELTVEQLKADLAVLEAHRFLFVDYDTDELLVRSYVRLVSAKSATGKTNNAWRSVPKNARLIASEKLRRELAAELRRLRFKQATDLADEIDPDLTPSGPPSNPLSTGSEPPTDSEGGPKPPSSVSVPVLVSPSVVGSVGEGPRPECPDHETNSETTSCLPCMKRRKWDKAHPDYFARLEAEEKRQRAAARQKAIDDCPICDEFGDITYDDSVLKCNHQETRHA</sequence>
<evidence type="ECO:0000256" key="1">
    <source>
        <dbReference type="SAM" id="MobiDB-lite"/>
    </source>
</evidence>
<evidence type="ECO:0000313" key="3">
    <source>
        <dbReference type="Proteomes" id="UP000192448"/>
    </source>
</evidence>
<feature type="compositionally biased region" description="Basic and acidic residues" evidence="1">
    <location>
        <begin position="198"/>
        <end position="208"/>
    </location>
</feature>
<dbReference type="Proteomes" id="UP000192448">
    <property type="component" value="Unassembled WGS sequence"/>
</dbReference>
<dbReference type="STRING" id="1927124.BST13_33255"/>
<evidence type="ECO:0000313" key="2">
    <source>
        <dbReference type="EMBL" id="ORA25191.1"/>
    </source>
</evidence>
<name>A0A1X0A519_9MYCO</name>
<comment type="caution">
    <text evidence="2">The sequence shown here is derived from an EMBL/GenBank/DDBJ whole genome shotgun (WGS) entry which is preliminary data.</text>
</comment>
<gene>
    <name evidence="2" type="ORF">BST13_33255</name>
</gene>
<proteinExistence type="predicted"/>
<feature type="compositionally biased region" description="Low complexity" evidence="1">
    <location>
        <begin position="170"/>
        <end position="197"/>
    </location>
</feature>
<organism evidence="2 3">
    <name type="scientific">Mycobacterium aquaticum</name>
    <dbReference type="NCBI Taxonomy" id="1927124"/>
    <lineage>
        <taxon>Bacteria</taxon>
        <taxon>Bacillati</taxon>
        <taxon>Actinomycetota</taxon>
        <taxon>Actinomycetes</taxon>
        <taxon>Mycobacteriales</taxon>
        <taxon>Mycobacteriaceae</taxon>
        <taxon>Mycobacterium</taxon>
    </lineage>
</organism>
<protein>
    <submittedName>
        <fullName evidence="2">Uncharacterized protein</fullName>
    </submittedName>
</protein>
<accession>A0A1X0A519</accession>
<feature type="region of interest" description="Disordered" evidence="1">
    <location>
        <begin position="142"/>
        <end position="212"/>
    </location>
</feature>
<keyword evidence="3" id="KW-1185">Reference proteome</keyword>